<evidence type="ECO:0000259" key="3">
    <source>
        <dbReference type="Pfam" id="PF00823"/>
    </source>
</evidence>
<dbReference type="GeneID" id="45455405"/>
<sequence length="411" mass="40098">MDFGALPPEINSGRMYSGPGCGSMLAASAAWDGLAADLYSAAGSYGSVISDLTSAAWLGPGSVAMAAAAAPYVSWLTTTAGLCEQAAAGARVAAAAYEAAFAMTVPPPVVAANRAQLMLLIATNIFGQNTPAIAATEAEYGEMWAQDAGAMYGYAGASAAASALPPFTSPLPTTDPAGVAEQGAAAAHAGTTTAGTATQAILSAGSQLLSAVPNALQGLALPLPAAAGLPSFLELLSLLSPVNLSVSSAATAITSTGTAGSYAGLGYAAHYDPDGASKMDAVLERLGALSGGPGASAAASLGSAERAGSGAAPVLSAGVGRASSIGALSVPSGWAAATPTIRAVAVTWPNSLPGPIPPTVLATNPENMLNEMALASMAMRGIRGAPPQSRSTITITVTPRPPDDGGARITM</sequence>
<dbReference type="InterPro" id="IPR000030">
    <property type="entry name" value="PPE_dom"/>
</dbReference>
<dbReference type="EMBL" id="AP022597">
    <property type="protein sequence ID" value="BBY72934.1"/>
    <property type="molecule type" value="Genomic_DNA"/>
</dbReference>
<reference evidence="5 6" key="1">
    <citation type="journal article" date="2019" name="Emerg. Microbes Infect.">
        <title>Comprehensive subspecies identification of 175 nontuberculous mycobacteria species based on 7547 genomic profiles.</title>
        <authorList>
            <person name="Matsumoto Y."/>
            <person name="Kinjo T."/>
            <person name="Motooka D."/>
            <person name="Nabeya D."/>
            <person name="Jung N."/>
            <person name="Uechi K."/>
            <person name="Horii T."/>
            <person name="Iida T."/>
            <person name="Fujita J."/>
            <person name="Nakamura S."/>
        </authorList>
    </citation>
    <scope>NUCLEOTIDE SEQUENCE [LARGE SCALE GENOMIC DNA]</scope>
    <source>
        <strain evidence="5 6">JCM 30622</strain>
    </source>
</reference>
<keyword evidence="6" id="KW-1185">Reference proteome</keyword>
<comment type="similarity">
    <text evidence="1">Belongs to the mycobacterial PPE family.</text>
</comment>
<feature type="domain" description="PPE" evidence="3">
    <location>
        <begin position="2"/>
        <end position="165"/>
    </location>
</feature>
<dbReference type="InterPro" id="IPR022171">
    <property type="entry name" value="PPE_C"/>
</dbReference>
<evidence type="ECO:0000313" key="5">
    <source>
        <dbReference type="EMBL" id="BBY72934.1"/>
    </source>
</evidence>
<gene>
    <name evidence="5" type="primary">PPE32_8</name>
    <name evidence="5" type="ORF">MPRI_51210</name>
</gene>
<feature type="domain" description="PPE family C-terminal" evidence="4">
    <location>
        <begin position="316"/>
        <end position="401"/>
    </location>
</feature>
<organism evidence="5 6">
    <name type="scientific">Mycobacterium paraintracellulare</name>
    <dbReference type="NCBI Taxonomy" id="1138383"/>
    <lineage>
        <taxon>Bacteria</taxon>
        <taxon>Bacillati</taxon>
        <taxon>Actinomycetota</taxon>
        <taxon>Actinomycetes</taxon>
        <taxon>Mycobacteriales</taxon>
        <taxon>Mycobacteriaceae</taxon>
        <taxon>Mycobacterium</taxon>
        <taxon>Mycobacterium avium complex (MAC)</taxon>
    </lineage>
</organism>
<dbReference type="SUPFAM" id="SSF140459">
    <property type="entry name" value="PE/PPE dimer-like"/>
    <property type="match status" value="1"/>
</dbReference>
<dbReference type="Pfam" id="PF00823">
    <property type="entry name" value="PPE"/>
    <property type="match status" value="1"/>
</dbReference>
<accession>A0ABM7KFK4</accession>
<protein>
    <submittedName>
        <fullName evidence="5">PPE family protein</fullName>
    </submittedName>
</protein>
<evidence type="ECO:0000256" key="1">
    <source>
        <dbReference type="ARBA" id="ARBA00010652"/>
    </source>
</evidence>
<name>A0ABM7KFK4_9MYCO</name>
<dbReference type="PANTHER" id="PTHR46766">
    <property type="entry name" value="GLUTAMINE-RICH PROTEIN 2"/>
    <property type="match status" value="1"/>
</dbReference>
<dbReference type="Proteomes" id="UP000466578">
    <property type="component" value="Chromosome"/>
</dbReference>
<dbReference type="Gene3D" id="1.20.1260.20">
    <property type="entry name" value="PPE superfamily"/>
    <property type="match status" value="1"/>
</dbReference>
<feature type="compositionally biased region" description="Polar residues" evidence="2">
    <location>
        <begin position="388"/>
        <end position="397"/>
    </location>
</feature>
<evidence type="ECO:0000256" key="2">
    <source>
        <dbReference type="SAM" id="MobiDB-lite"/>
    </source>
</evidence>
<dbReference type="Pfam" id="PF12484">
    <property type="entry name" value="PPE-SVP"/>
    <property type="match status" value="1"/>
</dbReference>
<dbReference type="InterPro" id="IPR038332">
    <property type="entry name" value="PPE_sf"/>
</dbReference>
<proteinExistence type="inferred from homology"/>
<feature type="compositionally biased region" description="Basic and acidic residues" evidence="2">
    <location>
        <begin position="401"/>
        <end position="411"/>
    </location>
</feature>
<feature type="region of interest" description="Disordered" evidence="2">
    <location>
        <begin position="383"/>
        <end position="411"/>
    </location>
</feature>
<dbReference type="PANTHER" id="PTHR46766:SF1">
    <property type="entry name" value="GLUTAMINE-RICH PROTEIN 2"/>
    <property type="match status" value="1"/>
</dbReference>
<evidence type="ECO:0000313" key="6">
    <source>
        <dbReference type="Proteomes" id="UP000466578"/>
    </source>
</evidence>
<dbReference type="RefSeq" id="WP_014385217.1">
    <property type="nucleotide sequence ID" value="NC_016948.1"/>
</dbReference>
<evidence type="ECO:0000259" key="4">
    <source>
        <dbReference type="Pfam" id="PF12484"/>
    </source>
</evidence>